<accession>A0ABT2HW16</accession>
<organism evidence="1 2">
    <name type="scientific">Pseudoclavibacter albus</name>
    <dbReference type="NCBI Taxonomy" id="272241"/>
    <lineage>
        <taxon>Bacteria</taxon>
        <taxon>Bacillati</taxon>
        <taxon>Actinomycetota</taxon>
        <taxon>Actinomycetes</taxon>
        <taxon>Micrococcales</taxon>
        <taxon>Microbacteriaceae</taxon>
        <taxon>Pseudoclavibacter</taxon>
    </lineage>
</organism>
<dbReference type="Gene3D" id="3.10.129.10">
    <property type="entry name" value="Hotdog Thioesterase"/>
    <property type="match status" value="1"/>
</dbReference>
<evidence type="ECO:0000313" key="2">
    <source>
        <dbReference type="Proteomes" id="UP001525379"/>
    </source>
</evidence>
<dbReference type="InterPro" id="IPR050563">
    <property type="entry name" value="4-hydroxybenzoyl-CoA_TE"/>
</dbReference>
<evidence type="ECO:0000313" key="1">
    <source>
        <dbReference type="EMBL" id="MCT2042507.1"/>
    </source>
</evidence>
<name>A0ABT2HW16_9MICO</name>
<dbReference type="EMBL" id="JALXSQ010000011">
    <property type="protein sequence ID" value="MCT2042507.1"/>
    <property type="molecule type" value="Genomic_DNA"/>
</dbReference>
<proteinExistence type="predicted"/>
<dbReference type="Proteomes" id="UP001525379">
    <property type="component" value="Unassembled WGS sequence"/>
</dbReference>
<dbReference type="Pfam" id="PF13279">
    <property type="entry name" value="4HBT_2"/>
    <property type="match status" value="1"/>
</dbReference>
<dbReference type="PANTHER" id="PTHR31793">
    <property type="entry name" value="4-HYDROXYBENZOYL-COA THIOESTERASE FAMILY MEMBER"/>
    <property type="match status" value="1"/>
</dbReference>
<gene>
    <name evidence="1" type="ORF">M3D15_04050</name>
</gene>
<dbReference type="RefSeq" id="WP_066081371.1">
    <property type="nucleotide sequence ID" value="NZ_JAFDPW010000002.1"/>
</dbReference>
<dbReference type="SUPFAM" id="SSF54637">
    <property type="entry name" value="Thioesterase/thiol ester dehydrase-isomerase"/>
    <property type="match status" value="1"/>
</dbReference>
<comment type="caution">
    <text evidence="1">The sequence shown here is derived from an EMBL/GenBank/DDBJ whole genome shotgun (WGS) entry which is preliminary data.</text>
</comment>
<protein>
    <submittedName>
        <fullName evidence="1">Acyl-CoA thioesterase</fullName>
    </submittedName>
</protein>
<reference evidence="1 2" key="1">
    <citation type="submission" date="2022-04" db="EMBL/GenBank/DDBJ databases">
        <title>Human microbiome associated bacterial genomes.</title>
        <authorList>
            <person name="Sandstrom S."/>
            <person name="Salamzade R."/>
            <person name="Kalan L.R."/>
        </authorList>
    </citation>
    <scope>NUCLEOTIDE SEQUENCE [LARGE SCALE GENOMIC DNA]</scope>
    <source>
        <strain evidence="2">p3-SID1799</strain>
    </source>
</reference>
<keyword evidence="2" id="KW-1185">Reference proteome</keyword>
<dbReference type="PANTHER" id="PTHR31793:SF24">
    <property type="entry name" value="LONG-CHAIN ACYL-COA THIOESTERASE FADM"/>
    <property type="match status" value="1"/>
</dbReference>
<dbReference type="CDD" id="cd00586">
    <property type="entry name" value="4HBT"/>
    <property type="match status" value="1"/>
</dbReference>
<dbReference type="InterPro" id="IPR029069">
    <property type="entry name" value="HotDog_dom_sf"/>
</dbReference>
<sequence>MRLHVPIALRWSDMDAYNHVNNARIFTLLEEARVRAFWVGEDSAATPLSSADDHTLTLIARQEIEYVRPIEYRAKPIDVQLWCTHLGSASCDVAYEIYDEAGEELYVRALTTVVFVDAETQRPRRLRDDERDAWQAYLGDAPGFRRRPRG</sequence>